<evidence type="ECO:0000313" key="2">
    <source>
        <dbReference type="EMBL" id="KYH24990.1"/>
    </source>
</evidence>
<keyword evidence="3" id="KW-1185">Reference proteome</keyword>
<comment type="caution">
    <text evidence="2">The sequence shown here is derived from an EMBL/GenBank/DDBJ whole genome shotgun (WGS) entry which is preliminary data.</text>
</comment>
<keyword evidence="1" id="KW-0812">Transmembrane</keyword>
<dbReference type="PATRIC" id="fig|1008153.3.peg.3030"/>
<evidence type="ECO:0000256" key="1">
    <source>
        <dbReference type="SAM" id="Phobius"/>
    </source>
</evidence>
<feature type="transmembrane region" description="Helical" evidence="1">
    <location>
        <begin position="58"/>
        <end position="76"/>
    </location>
</feature>
<keyword evidence="1" id="KW-0472">Membrane</keyword>
<sequence length="79" mass="8383">MSTLLGFATVVEPSLLYSLPEEIRGTGFGILQSVGFTTGAASPVLFGVVADRGFFDEMFTVLAVFAAGMFLLAFRIPES</sequence>
<dbReference type="OrthoDB" id="204820at2157"/>
<dbReference type="SUPFAM" id="SSF103473">
    <property type="entry name" value="MFS general substrate transporter"/>
    <property type="match status" value="1"/>
</dbReference>
<reference evidence="2 3" key="1">
    <citation type="submission" date="2016-02" db="EMBL/GenBank/DDBJ databases">
        <title>Genome sequence of Halalkalicoccus paucihalophilus DSM 24557.</title>
        <authorList>
            <person name="Poehlein A."/>
            <person name="Daniel R."/>
        </authorList>
    </citation>
    <scope>NUCLEOTIDE SEQUENCE [LARGE SCALE GENOMIC DNA]</scope>
    <source>
        <strain evidence="2 3">DSM 24557</strain>
    </source>
</reference>
<keyword evidence="1" id="KW-1133">Transmembrane helix</keyword>
<dbReference type="Gene3D" id="1.20.1250.20">
    <property type="entry name" value="MFS general substrate transporter like domains"/>
    <property type="match status" value="1"/>
</dbReference>
<gene>
    <name evidence="2" type="ORF">HAPAU_29420</name>
</gene>
<accession>A0A151ABQ3</accession>
<proteinExistence type="predicted"/>
<protein>
    <recommendedName>
        <fullName evidence="4">Major facilitator superfamily (MFS) profile domain-containing protein</fullName>
    </recommendedName>
</protein>
<feature type="transmembrane region" description="Helical" evidence="1">
    <location>
        <begin position="28"/>
        <end position="46"/>
    </location>
</feature>
<dbReference type="EMBL" id="LTAZ01000010">
    <property type="protein sequence ID" value="KYH24990.1"/>
    <property type="molecule type" value="Genomic_DNA"/>
</dbReference>
<name>A0A151ABQ3_9EURY</name>
<dbReference type="AlphaFoldDB" id="A0A151ABQ3"/>
<organism evidence="2 3">
    <name type="scientific">Halalkalicoccus paucihalophilus</name>
    <dbReference type="NCBI Taxonomy" id="1008153"/>
    <lineage>
        <taxon>Archaea</taxon>
        <taxon>Methanobacteriati</taxon>
        <taxon>Methanobacteriota</taxon>
        <taxon>Stenosarchaea group</taxon>
        <taxon>Halobacteria</taxon>
        <taxon>Halobacteriales</taxon>
        <taxon>Halococcaceae</taxon>
        <taxon>Halalkalicoccus</taxon>
    </lineage>
</organism>
<dbReference type="RefSeq" id="WP_211263586.1">
    <property type="nucleotide sequence ID" value="NZ_LTAZ01000010.1"/>
</dbReference>
<dbReference type="InterPro" id="IPR036259">
    <property type="entry name" value="MFS_trans_sf"/>
</dbReference>
<dbReference type="Proteomes" id="UP000075321">
    <property type="component" value="Unassembled WGS sequence"/>
</dbReference>
<evidence type="ECO:0000313" key="3">
    <source>
        <dbReference type="Proteomes" id="UP000075321"/>
    </source>
</evidence>
<evidence type="ECO:0008006" key="4">
    <source>
        <dbReference type="Google" id="ProtNLM"/>
    </source>
</evidence>